<dbReference type="InterPro" id="IPR029058">
    <property type="entry name" value="AB_hydrolase_fold"/>
</dbReference>
<name>A0A927F6G7_9BACT</name>
<evidence type="ECO:0000313" key="1">
    <source>
        <dbReference type="EMBL" id="MBD5779107.1"/>
    </source>
</evidence>
<reference evidence="1" key="1">
    <citation type="submission" date="2020-09" db="EMBL/GenBank/DDBJ databases">
        <title>Pelagicoccus enzymogenes sp. nov. with an EPS production, isolated from marine sediment.</title>
        <authorList>
            <person name="Feng X."/>
        </authorList>
    </citation>
    <scope>NUCLEOTIDE SEQUENCE</scope>
    <source>
        <strain evidence="1">NFK12</strain>
    </source>
</reference>
<sequence>MKLVGIMLIGALGLAPGCLEAERLWESSLFDGAAALRVEVEGESAAEQTAIVLANLPGGRSSGSRSSRSRERLLEDGFRIVRIDYERREEAVYPAICQDIAKLRSDLLKGSFLSELNLNQARIFVLPEGYAVASSVPYFEAEERTLYLDIAYPLELVEGAKVPALLEFSCDNRDRKGNYSLVACRDTLLEGMAFAGYATAMADHPVAAPYKGLDPMPDCGYKVKAAVRTLRATGNGLGLSGELGVLGFSRGSGMALLLAASQNSGEFEGVGPNREVDSSVQAAVVLSGRFSYLDLLDDDHMLPRYERAWGKREDFESVWRKQGALDYLDRPTIPLFLSINSGEGPDAQHQMKLLRARLSQLGSEFTYLEDGDGKGHKVPIDGALLEAMGTYLKGRLQ</sequence>
<dbReference type="RefSeq" id="WP_191616247.1">
    <property type="nucleotide sequence ID" value="NZ_JACYFG010000007.1"/>
</dbReference>
<protein>
    <submittedName>
        <fullName evidence="1">Uncharacterized protein</fullName>
    </submittedName>
</protein>
<proteinExistence type="predicted"/>
<comment type="caution">
    <text evidence="1">The sequence shown here is derived from an EMBL/GenBank/DDBJ whole genome shotgun (WGS) entry which is preliminary data.</text>
</comment>
<keyword evidence="2" id="KW-1185">Reference proteome</keyword>
<evidence type="ECO:0000313" key="2">
    <source>
        <dbReference type="Proteomes" id="UP000622317"/>
    </source>
</evidence>
<organism evidence="1 2">
    <name type="scientific">Pelagicoccus enzymogenes</name>
    <dbReference type="NCBI Taxonomy" id="2773457"/>
    <lineage>
        <taxon>Bacteria</taxon>
        <taxon>Pseudomonadati</taxon>
        <taxon>Verrucomicrobiota</taxon>
        <taxon>Opitutia</taxon>
        <taxon>Puniceicoccales</taxon>
        <taxon>Pelagicoccaceae</taxon>
        <taxon>Pelagicoccus</taxon>
    </lineage>
</organism>
<dbReference type="AlphaFoldDB" id="A0A927F6G7"/>
<accession>A0A927F6G7</accession>
<dbReference type="Gene3D" id="3.40.50.1820">
    <property type="entry name" value="alpha/beta hydrolase"/>
    <property type="match status" value="1"/>
</dbReference>
<dbReference type="EMBL" id="JACYFG010000007">
    <property type="protein sequence ID" value="MBD5779107.1"/>
    <property type="molecule type" value="Genomic_DNA"/>
</dbReference>
<dbReference type="Proteomes" id="UP000622317">
    <property type="component" value="Unassembled WGS sequence"/>
</dbReference>
<dbReference type="SUPFAM" id="SSF53474">
    <property type="entry name" value="alpha/beta-Hydrolases"/>
    <property type="match status" value="1"/>
</dbReference>
<gene>
    <name evidence="1" type="ORF">IEN85_06350</name>
</gene>